<sequence length="71" mass="8148">MSKIPKEITEKNFNIGSHDVYLFPCIGVCSIDSSSGYCLGCNRTLEEVYKWEGPSTSDEWKLKNEEELKNR</sequence>
<evidence type="ECO:0008006" key="2">
    <source>
        <dbReference type="Google" id="ProtNLM"/>
    </source>
</evidence>
<protein>
    <recommendedName>
        <fullName evidence="2">DUF1289 domain-containing protein</fullName>
    </recommendedName>
</protein>
<proteinExistence type="predicted"/>
<gene>
    <name evidence="1" type="ORF">METZ01_LOCUS300689</name>
</gene>
<dbReference type="EMBL" id="UINC01093421">
    <property type="protein sequence ID" value="SVC47835.1"/>
    <property type="molecule type" value="Genomic_DNA"/>
</dbReference>
<dbReference type="Pfam" id="PF06945">
    <property type="entry name" value="DUF1289"/>
    <property type="match status" value="1"/>
</dbReference>
<organism evidence="1">
    <name type="scientific">marine metagenome</name>
    <dbReference type="NCBI Taxonomy" id="408172"/>
    <lineage>
        <taxon>unclassified sequences</taxon>
        <taxon>metagenomes</taxon>
        <taxon>ecological metagenomes</taxon>
    </lineage>
</organism>
<name>A0A382MI96_9ZZZZ</name>
<accession>A0A382MI96</accession>
<dbReference type="InterPro" id="IPR010710">
    <property type="entry name" value="DUF1289"/>
</dbReference>
<dbReference type="AlphaFoldDB" id="A0A382MI96"/>
<evidence type="ECO:0000313" key="1">
    <source>
        <dbReference type="EMBL" id="SVC47835.1"/>
    </source>
</evidence>
<reference evidence="1" key="1">
    <citation type="submission" date="2018-05" db="EMBL/GenBank/DDBJ databases">
        <authorList>
            <person name="Lanie J.A."/>
            <person name="Ng W.-L."/>
            <person name="Kazmierczak K.M."/>
            <person name="Andrzejewski T.M."/>
            <person name="Davidsen T.M."/>
            <person name="Wayne K.J."/>
            <person name="Tettelin H."/>
            <person name="Glass J.I."/>
            <person name="Rusch D."/>
            <person name="Podicherti R."/>
            <person name="Tsui H.-C.T."/>
            <person name="Winkler M.E."/>
        </authorList>
    </citation>
    <scope>NUCLEOTIDE SEQUENCE</scope>
</reference>